<reference evidence="11" key="1">
    <citation type="submission" date="2016-12" db="EMBL/GenBank/DDBJ databases">
        <title>Draft Genome Sequences od Carboxydothermus pertinax and islandicus, Hydrogenogenic Carboxydotrophic Bacteria.</title>
        <authorList>
            <person name="Fukuyama Y."/>
            <person name="Ohmae K."/>
            <person name="Yoneda Y."/>
            <person name="Yoshida T."/>
            <person name="Sako Y."/>
        </authorList>
    </citation>
    <scope>NUCLEOTIDE SEQUENCE [LARGE SCALE GENOMIC DNA]</scope>
    <source>
        <strain evidence="11">Ug1</strain>
    </source>
</reference>
<evidence type="ECO:0000313" key="10">
    <source>
        <dbReference type="EMBL" id="GAV21746.1"/>
    </source>
</evidence>
<evidence type="ECO:0000256" key="4">
    <source>
        <dbReference type="ARBA" id="ARBA00022737"/>
    </source>
</evidence>
<dbReference type="STRING" id="870242.cpu_02560"/>
<dbReference type="FunFam" id="3.40.50.300:FF:000127">
    <property type="entry name" value="Ribose import ATP-binding protein RbsA"/>
    <property type="match status" value="1"/>
</dbReference>
<dbReference type="Gene3D" id="3.40.50.300">
    <property type="entry name" value="P-loop containing nucleotide triphosphate hydrolases"/>
    <property type="match status" value="2"/>
</dbReference>
<dbReference type="InterPro" id="IPR003439">
    <property type="entry name" value="ABC_transporter-like_ATP-bd"/>
</dbReference>
<dbReference type="SUPFAM" id="SSF52540">
    <property type="entry name" value="P-loop containing nucleoside triphosphate hydrolases"/>
    <property type="match status" value="2"/>
</dbReference>
<keyword evidence="7" id="KW-1278">Translocase</keyword>
<evidence type="ECO:0000313" key="11">
    <source>
        <dbReference type="Proteomes" id="UP000187485"/>
    </source>
</evidence>
<sequence>MQPILKMINITKTFPGVVANCNVNFEVYPGEIHALLGENGAGKTTLMNVLYGLYRADAGEIYFNGQKVSYDSAKDAIRAGIGMIHQHFMLIPVHTVLDNIIMGLPGDRGIFYNRIYHRNKVMEIAQHYGLEVDPDALVQDLSVGAQQRVEIVKALYRKAKLLIMDEPTAVLTPQEVRELFATLKKLSSEGMSIILITHKLNEVLEVSDRVTVLRDGQVIRTLNTKEANEKLLAELMVGREVNFIPAKSPCQPGPVVLEIRDLVVRNQRGLIALNGLSLYVRSGEILGIAGVDGNGQTELAEVIAGLIRPVSGEILLNGKPITGLKPRRITEKGLGHIPEDRHKRGLILDFTLTENIILQSYYKEPWCGKFGFLNLDSIKKRAMQLLDEYKVKTPHSEVPARTLSGGNQQKVVVAREISRRPQLLLAVQPTRGVDVGAIEYIHGQIIKERDRGAAVLLISTELSEILALSDRIAVLYKGQIMGEVLNDNPDVSEIGLMMAGISQKKGA</sequence>
<dbReference type="GO" id="GO:0005524">
    <property type="term" value="F:ATP binding"/>
    <property type="evidence" value="ECO:0007669"/>
    <property type="project" value="UniProtKB-KW"/>
</dbReference>
<keyword evidence="3" id="KW-1003">Cell membrane</keyword>
<dbReference type="InterPro" id="IPR017871">
    <property type="entry name" value="ABC_transporter-like_CS"/>
</dbReference>
<dbReference type="CDD" id="cd03215">
    <property type="entry name" value="ABC_Carb_Monos_II"/>
    <property type="match status" value="1"/>
</dbReference>
<dbReference type="PROSITE" id="PS00211">
    <property type="entry name" value="ABC_TRANSPORTER_1"/>
    <property type="match status" value="1"/>
</dbReference>
<dbReference type="CDD" id="cd03216">
    <property type="entry name" value="ABC_Carb_Monos_I"/>
    <property type="match status" value="1"/>
</dbReference>
<dbReference type="AlphaFoldDB" id="A0A1L8CS44"/>
<evidence type="ECO:0000256" key="3">
    <source>
        <dbReference type="ARBA" id="ARBA00022475"/>
    </source>
</evidence>
<organism evidence="10 11">
    <name type="scientific">Carboxydothermus pertinax</name>
    <dbReference type="NCBI Taxonomy" id="870242"/>
    <lineage>
        <taxon>Bacteria</taxon>
        <taxon>Bacillati</taxon>
        <taxon>Bacillota</taxon>
        <taxon>Clostridia</taxon>
        <taxon>Thermoanaerobacterales</taxon>
        <taxon>Thermoanaerobacteraceae</taxon>
        <taxon>Carboxydothermus</taxon>
    </lineage>
</organism>
<dbReference type="EMBL" id="BDJK01000005">
    <property type="protein sequence ID" value="GAV21746.1"/>
    <property type="molecule type" value="Genomic_DNA"/>
</dbReference>
<dbReference type="InterPro" id="IPR050107">
    <property type="entry name" value="ABC_carbohydrate_import_ATPase"/>
</dbReference>
<dbReference type="Pfam" id="PF00005">
    <property type="entry name" value="ABC_tran"/>
    <property type="match status" value="2"/>
</dbReference>
<keyword evidence="11" id="KW-1185">Reference proteome</keyword>
<dbReference type="PROSITE" id="PS50893">
    <property type="entry name" value="ABC_TRANSPORTER_2"/>
    <property type="match status" value="2"/>
</dbReference>
<evidence type="ECO:0000256" key="1">
    <source>
        <dbReference type="ARBA" id="ARBA00004202"/>
    </source>
</evidence>
<keyword evidence="6 10" id="KW-0067">ATP-binding</keyword>
<keyword evidence="8" id="KW-0472">Membrane</keyword>
<proteinExistence type="predicted"/>
<dbReference type="PANTHER" id="PTHR43790">
    <property type="entry name" value="CARBOHYDRATE TRANSPORT ATP-BINDING PROTEIN MG119-RELATED"/>
    <property type="match status" value="1"/>
</dbReference>
<dbReference type="InterPro" id="IPR027417">
    <property type="entry name" value="P-loop_NTPase"/>
</dbReference>
<comment type="caution">
    <text evidence="10">The sequence shown here is derived from an EMBL/GenBank/DDBJ whole genome shotgun (WGS) entry which is preliminary data.</text>
</comment>
<evidence type="ECO:0000256" key="5">
    <source>
        <dbReference type="ARBA" id="ARBA00022741"/>
    </source>
</evidence>
<gene>
    <name evidence="10" type="ORF">cpu_02560</name>
</gene>
<evidence type="ECO:0000256" key="2">
    <source>
        <dbReference type="ARBA" id="ARBA00022448"/>
    </source>
</evidence>
<dbReference type="RefSeq" id="WP_075858201.1">
    <property type="nucleotide sequence ID" value="NZ_BDJK01000005.1"/>
</dbReference>
<dbReference type="Proteomes" id="UP000187485">
    <property type="component" value="Unassembled WGS sequence"/>
</dbReference>
<dbReference type="GO" id="GO:0016887">
    <property type="term" value="F:ATP hydrolysis activity"/>
    <property type="evidence" value="ECO:0007669"/>
    <property type="project" value="InterPro"/>
</dbReference>
<protein>
    <submittedName>
        <fullName evidence="10">Heme ABC transporter ATP-binding protein</fullName>
    </submittedName>
</protein>
<evidence type="ECO:0000259" key="9">
    <source>
        <dbReference type="PROSITE" id="PS50893"/>
    </source>
</evidence>
<evidence type="ECO:0000256" key="8">
    <source>
        <dbReference type="ARBA" id="ARBA00023136"/>
    </source>
</evidence>
<dbReference type="OrthoDB" id="9771863at2"/>
<comment type="subcellular location">
    <subcellularLocation>
        <location evidence="1">Cell membrane</location>
        <topology evidence="1">Peripheral membrane protein</topology>
    </subcellularLocation>
</comment>
<evidence type="ECO:0000256" key="6">
    <source>
        <dbReference type="ARBA" id="ARBA00022840"/>
    </source>
</evidence>
<keyword evidence="5" id="KW-0547">Nucleotide-binding</keyword>
<keyword evidence="2" id="KW-0813">Transport</keyword>
<dbReference type="PANTHER" id="PTHR43790:SF4">
    <property type="entry name" value="GUANOSINE IMPORT ATP-BINDING PROTEIN NUPO"/>
    <property type="match status" value="1"/>
</dbReference>
<evidence type="ECO:0000256" key="7">
    <source>
        <dbReference type="ARBA" id="ARBA00022967"/>
    </source>
</evidence>
<accession>A0A1L8CS44</accession>
<feature type="domain" description="ABC transporter" evidence="9">
    <location>
        <begin position="5"/>
        <end position="240"/>
    </location>
</feature>
<dbReference type="SMART" id="SM00382">
    <property type="entry name" value="AAA"/>
    <property type="match status" value="2"/>
</dbReference>
<feature type="domain" description="ABC transporter" evidence="9">
    <location>
        <begin position="257"/>
        <end position="502"/>
    </location>
</feature>
<dbReference type="GO" id="GO:0005886">
    <property type="term" value="C:plasma membrane"/>
    <property type="evidence" value="ECO:0007669"/>
    <property type="project" value="UniProtKB-SubCell"/>
</dbReference>
<name>A0A1L8CS44_9THEO</name>
<dbReference type="InterPro" id="IPR003593">
    <property type="entry name" value="AAA+_ATPase"/>
</dbReference>
<keyword evidence="4" id="KW-0677">Repeat</keyword>